<sequence>MAYHPPTSAGLSLPLWPRRMATSRLIRLGSVLSPGRCFRIKKLTRGISRATDNVNLVSRARSNIESNVCNVNQFFIETPVSTLHPT</sequence>
<reference evidence="1" key="1">
    <citation type="submission" date="2021-03" db="EMBL/GenBank/DDBJ databases">
        <authorList>
            <person name="Tran Van P."/>
        </authorList>
    </citation>
    <scope>NUCLEOTIDE SEQUENCE</scope>
</reference>
<dbReference type="EMBL" id="CAJPIN010014330">
    <property type="protein sequence ID" value="CAG2061022.1"/>
    <property type="molecule type" value="Genomic_DNA"/>
</dbReference>
<proteinExistence type="predicted"/>
<name>A0ABN7P4L9_TIMPD</name>
<dbReference type="Proteomes" id="UP001153148">
    <property type="component" value="Unassembled WGS sequence"/>
</dbReference>
<evidence type="ECO:0000313" key="1">
    <source>
        <dbReference type="EMBL" id="CAG2061022.1"/>
    </source>
</evidence>
<organism evidence="1 2">
    <name type="scientific">Timema podura</name>
    <name type="common">Walking stick</name>
    <dbReference type="NCBI Taxonomy" id="61482"/>
    <lineage>
        <taxon>Eukaryota</taxon>
        <taxon>Metazoa</taxon>
        <taxon>Ecdysozoa</taxon>
        <taxon>Arthropoda</taxon>
        <taxon>Hexapoda</taxon>
        <taxon>Insecta</taxon>
        <taxon>Pterygota</taxon>
        <taxon>Neoptera</taxon>
        <taxon>Polyneoptera</taxon>
        <taxon>Phasmatodea</taxon>
        <taxon>Timematodea</taxon>
        <taxon>Timematoidea</taxon>
        <taxon>Timematidae</taxon>
        <taxon>Timema</taxon>
    </lineage>
</organism>
<keyword evidence="2" id="KW-1185">Reference proteome</keyword>
<evidence type="ECO:0000313" key="2">
    <source>
        <dbReference type="Proteomes" id="UP001153148"/>
    </source>
</evidence>
<accession>A0ABN7P4L9</accession>
<comment type="caution">
    <text evidence="1">The sequence shown here is derived from an EMBL/GenBank/DDBJ whole genome shotgun (WGS) entry which is preliminary data.</text>
</comment>
<protein>
    <submittedName>
        <fullName evidence="1">Uncharacterized protein</fullName>
    </submittedName>
</protein>
<gene>
    <name evidence="1" type="ORF">TPAB3V08_LOCUS7977</name>
</gene>